<evidence type="ECO:0000313" key="8">
    <source>
        <dbReference type="EMBL" id="SFP37694.1"/>
    </source>
</evidence>
<dbReference type="InterPro" id="IPR000760">
    <property type="entry name" value="Inositol_monophosphatase-like"/>
</dbReference>
<dbReference type="Pfam" id="PF00459">
    <property type="entry name" value="Inositol_P"/>
    <property type="match status" value="1"/>
</dbReference>
<feature type="binding site" evidence="6">
    <location>
        <position position="61"/>
    </location>
    <ligand>
        <name>Mg(2+)</name>
        <dbReference type="ChEBI" id="CHEBI:18420"/>
        <label>1</label>
        <note>catalytic</note>
    </ligand>
</feature>
<dbReference type="GO" id="GO:0006020">
    <property type="term" value="P:inositol metabolic process"/>
    <property type="evidence" value="ECO:0007669"/>
    <property type="project" value="TreeGrafter"/>
</dbReference>
<reference evidence="8 9" key="1">
    <citation type="submission" date="2016-10" db="EMBL/GenBank/DDBJ databases">
        <authorList>
            <person name="de Groot N.N."/>
        </authorList>
    </citation>
    <scope>NUCLEOTIDE SEQUENCE [LARGE SCALE GENOMIC DNA]</scope>
    <source>
        <strain evidence="8 9">EP1-55-1</strain>
    </source>
</reference>
<evidence type="ECO:0000256" key="1">
    <source>
        <dbReference type="ARBA" id="ARBA00001033"/>
    </source>
</evidence>
<dbReference type="PANTHER" id="PTHR20854">
    <property type="entry name" value="INOSITOL MONOPHOSPHATASE"/>
    <property type="match status" value="1"/>
</dbReference>
<comment type="similarity">
    <text evidence="7">Belongs to the inositol monophosphatase superfamily.</text>
</comment>
<dbReference type="PRINTS" id="PR01959">
    <property type="entry name" value="SBIMPHPHTASE"/>
</dbReference>
<dbReference type="GO" id="GO:0046872">
    <property type="term" value="F:metal ion binding"/>
    <property type="evidence" value="ECO:0007669"/>
    <property type="project" value="UniProtKB-KW"/>
</dbReference>
<dbReference type="FunFam" id="3.30.540.10:FF:000003">
    <property type="entry name" value="Inositol-1-monophosphatase"/>
    <property type="match status" value="1"/>
</dbReference>
<name>A0A1I5PUS2_9BACT</name>
<dbReference type="PANTHER" id="PTHR20854:SF4">
    <property type="entry name" value="INOSITOL-1-MONOPHOSPHATASE-RELATED"/>
    <property type="match status" value="1"/>
</dbReference>
<gene>
    <name evidence="8" type="ORF">SAMN05216234_1176</name>
</gene>
<dbReference type="PRINTS" id="PR00377">
    <property type="entry name" value="IMPHPHTASES"/>
</dbReference>
<dbReference type="EC" id="3.1.3.25" evidence="7"/>
<dbReference type="GO" id="GO:0007165">
    <property type="term" value="P:signal transduction"/>
    <property type="evidence" value="ECO:0007669"/>
    <property type="project" value="TreeGrafter"/>
</dbReference>
<dbReference type="Gene3D" id="3.40.190.80">
    <property type="match status" value="1"/>
</dbReference>
<dbReference type="InterPro" id="IPR020550">
    <property type="entry name" value="Inositol_monophosphatase_CS"/>
</dbReference>
<dbReference type="Proteomes" id="UP000199227">
    <property type="component" value="Unassembled WGS sequence"/>
</dbReference>
<evidence type="ECO:0000256" key="4">
    <source>
        <dbReference type="ARBA" id="ARBA00022801"/>
    </source>
</evidence>
<sequence length="260" mass="28930">MENLIKIVLEAGKLFQEGFNATKEVRYKGSVDLVTQYDVAVENLLKEKISKLLPEYTIIGEESSDEFTRATKAIYIDPIDGTTNFVHKIPVCAISVGIWIEGKAEIAIVYNPILNELFYAKRNDGAFCNGKKISVTSTDSLQRSLLATGFPYTKVEKGRDYRWVVKTMENLLPYTQDIRRLGAASIDLCYVANGIFDAFYECNLKPWDVAAGILLVEEAGGKVSNHKGEAYNLGDPIIVATNGCNHNALIEKLADYEEEV</sequence>
<comment type="cofactor">
    <cofactor evidence="2 6 7">
        <name>Mg(2+)</name>
        <dbReference type="ChEBI" id="CHEBI:18420"/>
    </cofactor>
</comment>
<keyword evidence="5 6" id="KW-0460">Magnesium</keyword>
<evidence type="ECO:0000256" key="5">
    <source>
        <dbReference type="ARBA" id="ARBA00022842"/>
    </source>
</evidence>
<keyword evidence="3 6" id="KW-0479">Metal-binding</keyword>
<protein>
    <recommendedName>
        <fullName evidence="7">Inositol-1-monophosphatase</fullName>
        <ecNumber evidence="7">3.1.3.25</ecNumber>
    </recommendedName>
</protein>
<dbReference type="Gene3D" id="3.30.540.10">
    <property type="entry name" value="Fructose-1,6-Bisphosphatase, subunit A, domain 1"/>
    <property type="match status" value="1"/>
</dbReference>
<comment type="catalytic activity">
    <reaction evidence="1 7">
        <text>a myo-inositol phosphate + H2O = myo-inositol + phosphate</text>
        <dbReference type="Rhea" id="RHEA:24056"/>
        <dbReference type="ChEBI" id="CHEBI:15377"/>
        <dbReference type="ChEBI" id="CHEBI:17268"/>
        <dbReference type="ChEBI" id="CHEBI:43474"/>
        <dbReference type="ChEBI" id="CHEBI:84139"/>
        <dbReference type="EC" id="3.1.3.25"/>
    </reaction>
</comment>
<proteinExistence type="inferred from homology"/>
<dbReference type="STRING" id="223786.SAMN05216234_1176"/>
<feature type="binding site" evidence="6">
    <location>
        <position position="208"/>
    </location>
    <ligand>
        <name>Mg(2+)</name>
        <dbReference type="ChEBI" id="CHEBI:18420"/>
        <label>1</label>
        <note>catalytic</note>
    </ligand>
</feature>
<dbReference type="InterPro" id="IPR033942">
    <property type="entry name" value="IMPase"/>
</dbReference>
<dbReference type="OrthoDB" id="9785695at2"/>
<dbReference type="GO" id="GO:0008934">
    <property type="term" value="F:inositol monophosphate 1-phosphatase activity"/>
    <property type="evidence" value="ECO:0007669"/>
    <property type="project" value="InterPro"/>
</dbReference>
<dbReference type="EMBL" id="FOXB01000017">
    <property type="protein sequence ID" value="SFP37694.1"/>
    <property type="molecule type" value="Genomic_DNA"/>
</dbReference>
<accession>A0A1I5PUS2</accession>
<keyword evidence="9" id="KW-1185">Reference proteome</keyword>
<feature type="binding site" evidence="6">
    <location>
        <position position="80"/>
    </location>
    <ligand>
        <name>Mg(2+)</name>
        <dbReference type="ChEBI" id="CHEBI:18420"/>
        <label>1</label>
        <note>catalytic</note>
    </ligand>
</feature>
<dbReference type="CDD" id="cd01639">
    <property type="entry name" value="IMPase"/>
    <property type="match status" value="1"/>
</dbReference>
<evidence type="ECO:0000256" key="6">
    <source>
        <dbReference type="PIRSR" id="PIRSR600760-2"/>
    </source>
</evidence>
<organism evidence="8 9">
    <name type="scientific">Hydrogenimonas thermophila</name>
    <dbReference type="NCBI Taxonomy" id="223786"/>
    <lineage>
        <taxon>Bacteria</taxon>
        <taxon>Pseudomonadati</taxon>
        <taxon>Campylobacterota</taxon>
        <taxon>Epsilonproteobacteria</taxon>
        <taxon>Campylobacterales</taxon>
        <taxon>Hydrogenimonadaceae</taxon>
        <taxon>Hydrogenimonas</taxon>
    </lineage>
</organism>
<feature type="binding site" evidence="6">
    <location>
        <position position="77"/>
    </location>
    <ligand>
        <name>Mg(2+)</name>
        <dbReference type="ChEBI" id="CHEBI:18420"/>
        <label>1</label>
        <note>catalytic</note>
    </ligand>
</feature>
<dbReference type="PROSITE" id="PS00630">
    <property type="entry name" value="IMP_2"/>
    <property type="match status" value="1"/>
</dbReference>
<evidence type="ECO:0000256" key="7">
    <source>
        <dbReference type="RuleBase" id="RU364068"/>
    </source>
</evidence>
<dbReference type="GO" id="GO:0046854">
    <property type="term" value="P:phosphatidylinositol phosphate biosynthetic process"/>
    <property type="evidence" value="ECO:0007669"/>
    <property type="project" value="InterPro"/>
</dbReference>
<dbReference type="AlphaFoldDB" id="A0A1I5PUS2"/>
<dbReference type="RefSeq" id="WP_092912357.1">
    <property type="nucleotide sequence ID" value="NZ_FOXB01000017.1"/>
</dbReference>
<keyword evidence="4 7" id="KW-0378">Hydrolase</keyword>
<dbReference type="SUPFAM" id="SSF56655">
    <property type="entry name" value="Carbohydrate phosphatase"/>
    <property type="match status" value="1"/>
</dbReference>
<evidence type="ECO:0000313" key="9">
    <source>
        <dbReference type="Proteomes" id="UP000199227"/>
    </source>
</evidence>
<evidence type="ECO:0000256" key="3">
    <source>
        <dbReference type="ARBA" id="ARBA00022723"/>
    </source>
</evidence>
<feature type="binding site" evidence="6">
    <location>
        <position position="79"/>
    </location>
    <ligand>
        <name>Mg(2+)</name>
        <dbReference type="ChEBI" id="CHEBI:18420"/>
        <label>1</label>
        <note>catalytic</note>
    </ligand>
</feature>
<evidence type="ECO:0000256" key="2">
    <source>
        <dbReference type="ARBA" id="ARBA00001946"/>
    </source>
</evidence>
<dbReference type="InterPro" id="IPR022337">
    <property type="entry name" value="Inositol_monophosphatase_SuhB"/>
</dbReference>